<dbReference type="AlphaFoldDB" id="A0A6V8MZN1"/>
<reference evidence="2" key="3">
    <citation type="submission" date="2022-04" db="EMBL/GenBank/DDBJ databases">
        <authorList>
            <person name="Liu G."/>
        </authorList>
    </citation>
    <scope>NUCLEOTIDE SEQUENCE</scope>
    <source>
        <strain evidence="2">RG22</strain>
    </source>
</reference>
<evidence type="ECO:0000313" key="1">
    <source>
        <dbReference type="EMBL" id="GFO65611.1"/>
    </source>
</evidence>
<sequence>MECSLGKGELLSLTGGPHGLTLRCLTGTIWLTKGDGRDYLVRRGNSFELAKGESALAEALETAELQMKAAGVIQESRSALAAQPAGPFLPRLL</sequence>
<dbReference type="Proteomes" id="UP000831485">
    <property type="component" value="Chromosome"/>
</dbReference>
<protein>
    <submittedName>
        <fullName evidence="2">DUF2917 domain-containing protein</fullName>
    </submittedName>
</protein>
<dbReference type="InterPro" id="IPR021317">
    <property type="entry name" value="DUF2917"/>
</dbReference>
<evidence type="ECO:0000313" key="2">
    <source>
        <dbReference type="EMBL" id="UPU36940.1"/>
    </source>
</evidence>
<organism evidence="1 3">
    <name type="scientific">Geomonas paludis</name>
    <dbReference type="NCBI Taxonomy" id="2740185"/>
    <lineage>
        <taxon>Bacteria</taxon>
        <taxon>Pseudomonadati</taxon>
        <taxon>Thermodesulfobacteriota</taxon>
        <taxon>Desulfuromonadia</taxon>
        <taxon>Geobacterales</taxon>
        <taxon>Geobacteraceae</taxon>
        <taxon>Geomonas</taxon>
    </lineage>
</organism>
<evidence type="ECO:0000313" key="4">
    <source>
        <dbReference type="Proteomes" id="UP000831485"/>
    </source>
</evidence>
<dbReference type="Pfam" id="PF11142">
    <property type="entry name" value="DUF2917"/>
    <property type="match status" value="1"/>
</dbReference>
<dbReference type="EMBL" id="BLXY01000010">
    <property type="protein sequence ID" value="GFO65611.1"/>
    <property type="molecule type" value="Genomic_DNA"/>
</dbReference>
<dbReference type="Proteomes" id="UP000568888">
    <property type="component" value="Unassembled WGS sequence"/>
</dbReference>
<reference evidence="3" key="1">
    <citation type="submission" date="2020-06" db="EMBL/GenBank/DDBJ databases">
        <title>Draft genomic sequecing of Geomonas sp. Red736.</title>
        <authorList>
            <person name="Itoh H."/>
            <person name="Xu Z.X."/>
            <person name="Ushijima N."/>
            <person name="Masuda Y."/>
            <person name="Shiratori Y."/>
            <person name="Senoo K."/>
        </authorList>
    </citation>
    <scope>NUCLEOTIDE SEQUENCE [LARGE SCALE GENOMIC DNA]</scope>
    <source>
        <strain evidence="3">Red736</strain>
    </source>
</reference>
<reference evidence="1" key="2">
    <citation type="journal article" date="2021" name="Int. J. Syst. Evol. Microbiol.">
        <title>Geomonas silvestris sp. nov., Geomonas paludis sp. nov. and Geomonas limicola sp. nov., isolated from terrestrial environments, and emended description of the genus Geomonas.</title>
        <authorList>
            <person name="Itoh H."/>
            <person name="Xu Z."/>
            <person name="Masuda Y."/>
            <person name="Ushijima N."/>
            <person name="Hayakawa C."/>
            <person name="Shiratori Y."/>
            <person name="Senoo K."/>
        </authorList>
    </citation>
    <scope>NUCLEOTIDE SEQUENCE</scope>
    <source>
        <strain evidence="1">Red736</strain>
    </source>
</reference>
<dbReference type="RefSeq" id="WP_183349866.1">
    <property type="nucleotide sequence ID" value="NZ_BLXY01000010.1"/>
</dbReference>
<gene>
    <name evidence="1" type="ORF">GMPD_35300</name>
    <name evidence="2" type="ORF">M1B72_04300</name>
</gene>
<name>A0A6V8MZN1_9BACT</name>
<proteinExistence type="predicted"/>
<evidence type="ECO:0000313" key="3">
    <source>
        <dbReference type="Proteomes" id="UP000568888"/>
    </source>
</evidence>
<dbReference type="EMBL" id="CP096574">
    <property type="protein sequence ID" value="UPU36940.1"/>
    <property type="molecule type" value="Genomic_DNA"/>
</dbReference>
<keyword evidence="4" id="KW-1185">Reference proteome</keyword>
<accession>A0A6V8MZN1</accession>